<comment type="caution">
    <text evidence="2">The sequence shown here is derived from an EMBL/GenBank/DDBJ whole genome shotgun (WGS) entry which is preliminary data.</text>
</comment>
<feature type="region of interest" description="Disordered" evidence="1">
    <location>
        <begin position="63"/>
        <end position="84"/>
    </location>
</feature>
<dbReference type="EMBL" id="JAYRBN010000009">
    <property type="protein sequence ID" value="KAL2750576.1"/>
    <property type="molecule type" value="Genomic_DNA"/>
</dbReference>
<sequence length="237" mass="26826">MIRAKDTNYLARSVGRQEGKKCENGDVDAYAFKISSDVGGIVRTRMRVEEQCVLDCRQVPKEEAKEAEKDDRERERERERFKGPTSNLPRAVIRIYRRICSDDRLFPEVTTRVGADTGNGDASPEEGEVRFISRQPSDLDLPPSGKACPHPAVTCPPENESWETRKRKPAILKFQDKILKGYTHSNGTHGASEIPQEVLETRKRKKRVTGYTATCTAEPDIALTIVQSRGRHHPWLP</sequence>
<dbReference type="Proteomes" id="UP001607303">
    <property type="component" value="Unassembled WGS sequence"/>
</dbReference>
<gene>
    <name evidence="2" type="ORF">V1477_001146</name>
</gene>
<evidence type="ECO:0000313" key="3">
    <source>
        <dbReference type="Proteomes" id="UP001607303"/>
    </source>
</evidence>
<keyword evidence="3" id="KW-1185">Reference proteome</keyword>
<proteinExistence type="predicted"/>
<protein>
    <submittedName>
        <fullName evidence="2">Uncharacterized protein</fullName>
    </submittedName>
</protein>
<accession>A0ABD2CZQ7</accession>
<evidence type="ECO:0000256" key="1">
    <source>
        <dbReference type="SAM" id="MobiDB-lite"/>
    </source>
</evidence>
<name>A0ABD2CZQ7_VESMC</name>
<reference evidence="2 3" key="1">
    <citation type="journal article" date="2024" name="Ann. Entomol. Soc. Am.">
        <title>Genomic analyses of the southern and eastern yellowjacket wasps (Hymenoptera: Vespidae) reveal evolutionary signatures of social life.</title>
        <authorList>
            <person name="Catto M.A."/>
            <person name="Caine P.B."/>
            <person name="Orr S.E."/>
            <person name="Hunt B.G."/>
            <person name="Goodisman M.A.D."/>
        </authorList>
    </citation>
    <scope>NUCLEOTIDE SEQUENCE [LARGE SCALE GENOMIC DNA]</scope>
    <source>
        <strain evidence="2">232</strain>
        <tissue evidence="2">Head and thorax</tissue>
    </source>
</reference>
<organism evidence="2 3">
    <name type="scientific">Vespula maculifrons</name>
    <name type="common">Eastern yellow jacket</name>
    <name type="synonym">Wasp</name>
    <dbReference type="NCBI Taxonomy" id="7453"/>
    <lineage>
        <taxon>Eukaryota</taxon>
        <taxon>Metazoa</taxon>
        <taxon>Ecdysozoa</taxon>
        <taxon>Arthropoda</taxon>
        <taxon>Hexapoda</taxon>
        <taxon>Insecta</taxon>
        <taxon>Pterygota</taxon>
        <taxon>Neoptera</taxon>
        <taxon>Endopterygota</taxon>
        <taxon>Hymenoptera</taxon>
        <taxon>Apocrita</taxon>
        <taxon>Aculeata</taxon>
        <taxon>Vespoidea</taxon>
        <taxon>Vespidae</taxon>
        <taxon>Vespinae</taxon>
        <taxon>Vespula</taxon>
    </lineage>
</organism>
<feature type="compositionally biased region" description="Basic and acidic residues" evidence="1">
    <location>
        <begin position="63"/>
        <end position="82"/>
    </location>
</feature>
<dbReference type="AlphaFoldDB" id="A0ABD2CZQ7"/>
<evidence type="ECO:0000313" key="2">
    <source>
        <dbReference type="EMBL" id="KAL2750576.1"/>
    </source>
</evidence>